<evidence type="ECO:0000313" key="1">
    <source>
        <dbReference type="EMBL" id="SMB79698.1"/>
    </source>
</evidence>
<reference evidence="1 2" key="1">
    <citation type="submission" date="2017-04" db="EMBL/GenBank/DDBJ databases">
        <authorList>
            <person name="Afonso C.L."/>
            <person name="Miller P.J."/>
            <person name="Scott M.A."/>
            <person name="Spackman E."/>
            <person name="Goraichik I."/>
            <person name="Dimitrov K.M."/>
            <person name="Suarez D.L."/>
            <person name="Swayne D.E."/>
        </authorList>
    </citation>
    <scope>NUCLEOTIDE SEQUENCE [LARGE SCALE GENOMIC DNA]</scope>
    <source>
        <strain evidence="1 2">DSM 11622</strain>
    </source>
</reference>
<dbReference type="OrthoDB" id="887235at2"/>
<accession>A0A1W1UF23</accession>
<dbReference type="AlphaFoldDB" id="A0A1W1UF23"/>
<protein>
    <submittedName>
        <fullName evidence="1">Uncharacterized protein</fullName>
    </submittedName>
</protein>
<dbReference type="Proteomes" id="UP000192266">
    <property type="component" value="Unassembled WGS sequence"/>
</dbReference>
<evidence type="ECO:0000313" key="2">
    <source>
        <dbReference type="Proteomes" id="UP000192266"/>
    </source>
</evidence>
<name>A0A1W1UF23_9BACT</name>
<dbReference type="RefSeq" id="WP_084443108.1">
    <property type="nucleotide sequence ID" value="NZ_FWWW01000010.1"/>
</dbReference>
<sequence length="102" mass="11103">METTPTGALQGENEALRAQLAAREAQLYQALGVIAGMWNQYCPPPFTHQCMNAGEDAEEVLKAWELLMPDETAIDFWGLWSRPAGVEVPSKVASLVTPSNKG</sequence>
<proteinExistence type="predicted"/>
<organism evidence="1 2">
    <name type="scientific">Hymenobacter roseosalivarius DSM 11622</name>
    <dbReference type="NCBI Taxonomy" id="645990"/>
    <lineage>
        <taxon>Bacteria</taxon>
        <taxon>Pseudomonadati</taxon>
        <taxon>Bacteroidota</taxon>
        <taxon>Cytophagia</taxon>
        <taxon>Cytophagales</taxon>
        <taxon>Hymenobacteraceae</taxon>
        <taxon>Hymenobacter</taxon>
    </lineage>
</organism>
<keyword evidence="2" id="KW-1185">Reference proteome</keyword>
<gene>
    <name evidence="1" type="ORF">SAMN00120144_3978</name>
</gene>
<dbReference type="EMBL" id="FWWW01000010">
    <property type="protein sequence ID" value="SMB79698.1"/>
    <property type="molecule type" value="Genomic_DNA"/>
</dbReference>